<keyword evidence="2" id="KW-1133">Transmembrane helix</keyword>
<gene>
    <name evidence="4" type="ORF">BIGN1055_LOCUS1168</name>
</gene>
<keyword evidence="2" id="KW-0812">Transmembrane</keyword>
<dbReference type="PANTHER" id="PTHR46620:SF1">
    <property type="entry name" value="J DOMAIN-CONTAINING PROTEIN SPF31"/>
    <property type="match status" value="1"/>
</dbReference>
<evidence type="ECO:0000313" key="4">
    <source>
        <dbReference type="EMBL" id="CAD9580913.1"/>
    </source>
</evidence>
<feature type="compositionally biased region" description="Basic and acidic residues" evidence="1">
    <location>
        <begin position="7"/>
        <end position="16"/>
    </location>
</feature>
<dbReference type="CDD" id="cd06257">
    <property type="entry name" value="DnaJ"/>
    <property type="match status" value="1"/>
</dbReference>
<reference evidence="4" key="1">
    <citation type="submission" date="2021-01" db="EMBL/GenBank/DDBJ databases">
        <authorList>
            <person name="Corre E."/>
            <person name="Pelletier E."/>
            <person name="Niang G."/>
            <person name="Scheremetjew M."/>
            <person name="Finn R."/>
            <person name="Kale V."/>
            <person name="Holt S."/>
            <person name="Cochrane G."/>
            <person name="Meng A."/>
            <person name="Brown T."/>
            <person name="Cohen L."/>
        </authorList>
    </citation>
    <scope>NUCLEOTIDE SEQUENCE</scope>
    <source>
        <strain evidence="4">CCMP1258.1</strain>
    </source>
</reference>
<dbReference type="InterPro" id="IPR036869">
    <property type="entry name" value="J_dom_sf"/>
</dbReference>
<feature type="transmembrane region" description="Helical" evidence="2">
    <location>
        <begin position="27"/>
        <end position="44"/>
    </location>
</feature>
<dbReference type="InterPro" id="IPR001623">
    <property type="entry name" value="DnaJ_domain"/>
</dbReference>
<feature type="domain" description="J" evidence="3">
    <location>
        <begin position="117"/>
        <end position="183"/>
    </location>
</feature>
<dbReference type="SMART" id="SM00271">
    <property type="entry name" value="DnaJ"/>
    <property type="match status" value="1"/>
</dbReference>
<organism evidence="4">
    <name type="scientific">Bigelowiella natans</name>
    <name type="common">Pedinomonas minutissima</name>
    <name type="synonym">Chlorarachnion sp. (strain CCMP621)</name>
    <dbReference type="NCBI Taxonomy" id="227086"/>
    <lineage>
        <taxon>Eukaryota</taxon>
        <taxon>Sar</taxon>
        <taxon>Rhizaria</taxon>
        <taxon>Cercozoa</taxon>
        <taxon>Chlorarachniophyceae</taxon>
        <taxon>Bigelowiella</taxon>
    </lineage>
</organism>
<sequence>MGCQAESEGRRGEKIQSARAQRSRIRNLPFAVVLAVAGSMLLLSPPPARRRMVRLDANAYGSHMQGHDDHHFVDEDDLIDDDHFWEQKITSMMAREGARNADQANEVNRVMTTFKLNPFEILNVRFDASTRNISGTYRRLAALIHPDKCSHPAAREAFERAKEAYDILRSNKTAHRFRFMTTGIKKIMLEEKEAELRKAGVGGSLVEDLLGDPKDAKERQIKADEIADRLNEWERSTGFHKEWKRRAREALVQAEWRVQRHEDYYAGAAERRKLIEREREEKKLIAKEEREKWEKHRDERIKSWHLFLRTEKEETERRRRRAPVDSADDQSETIDSEMGIAKIPYEYPDEGPRERSQLMTTYLMEDFDANSNDVDEMGAAAI</sequence>
<dbReference type="AlphaFoldDB" id="A0A6U3HS12"/>
<evidence type="ECO:0000259" key="3">
    <source>
        <dbReference type="PROSITE" id="PS50076"/>
    </source>
</evidence>
<keyword evidence="2" id="KW-0472">Membrane</keyword>
<dbReference type="EMBL" id="HBHA01001829">
    <property type="protein sequence ID" value="CAD9580913.1"/>
    <property type="molecule type" value="Transcribed_RNA"/>
</dbReference>
<dbReference type="PRINTS" id="PR00625">
    <property type="entry name" value="JDOMAIN"/>
</dbReference>
<dbReference type="Gene3D" id="1.10.287.110">
    <property type="entry name" value="DnaJ domain"/>
    <property type="match status" value="1"/>
</dbReference>
<accession>A0A6U3HS12</accession>
<dbReference type="PANTHER" id="PTHR46620">
    <property type="entry name" value="J DOMAIN-CONTAINING PROTEIN SPF31"/>
    <property type="match status" value="1"/>
</dbReference>
<evidence type="ECO:0000256" key="2">
    <source>
        <dbReference type="SAM" id="Phobius"/>
    </source>
</evidence>
<feature type="region of interest" description="Disordered" evidence="1">
    <location>
        <begin position="1"/>
        <end position="20"/>
    </location>
</feature>
<dbReference type="SUPFAM" id="SSF46565">
    <property type="entry name" value="Chaperone J-domain"/>
    <property type="match status" value="1"/>
</dbReference>
<evidence type="ECO:0000256" key="1">
    <source>
        <dbReference type="SAM" id="MobiDB-lite"/>
    </source>
</evidence>
<dbReference type="PROSITE" id="PS50076">
    <property type="entry name" value="DNAJ_2"/>
    <property type="match status" value="1"/>
</dbReference>
<name>A0A6U3HS12_BIGNA</name>
<protein>
    <recommendedName>
        <fullName evidence="3">J domain-containing protein</fullName>
    </recommendedName>
</protein>
<proteinExistence type="predicted"/>
<feature type="compositionally biased region" description="Acidic residues" evidence="1">
    <location>
        <begin position="326"/>
        <end position="335"/>
    </location>
</feature>
<dbReference type="Pfam" id="PF00226">
    <property type="entry name" value="DnaJ"/>
    <property type="match status" value="1"/>
</dbReference>
<feature type="region of interest" description="Disordered" evidence="1">
    <location>
        <begin position="315"/>
        <end position="353"/>
    </location>
</feature>